<feature type="compositionally biased region" description="Polar residues" evidence="1">
    <location>
        <begin position="100"/>
        <end position="121"/>
    </location>
</feature>
<feature type="compositionally biased region" description="Polar residues" evidence="1">
    <location>
        <begin position="239"/>
        <end position="258"/>
    </location>
</feature>
<accession>A0A060SRX4</accession>
<sequence length="344" mass="37780">MRRNSWTLTHLPNTQFVYEPHIAPKVETWAESFLENRRQKKRQRQGPVLADPHPLEQGDENSLRRLFSDPRDKKNDDDCSMSIELEQLAAQEREAWRQGAGSSSGLRQRNAASAMDESNVSIPYPAMTPTHVIFDTSEPPSPGGRSSIRSTPLSSKNSSPSQPRAVIPGPRSVVVKLPSPPPRNISPRLPTPMSNYTPASSRAISPATLLERSSTDVFAPQASTSAYNTPVGGSIISQRSTSRGDIHSFPSSRGQSPFSEIHSVDARDSPEHIHARSPVASPRVQSPSIGSDLTMESDDEFDILSPRSGMFSPSNRVHVFLRDDVSQHGSDVSWASVGRRSPEF</sequence>
<name>A0A060SRX4_PYCCI</name>
<feature type="region of interest" description="Disordered" evidence="1">
    <location>
        <begin position="37"/>
        <end position="79"/>
    </location>
</feature>
<feature type="region of interest" description="Disordered" evidence="1">
    <location>
        <begin position="239"/>
        <end position="259"/>
    </location>
</feature>
<dbReference type="HOGENOM" id="CLU_806852_0_0_1"/>
<dbReference type="AlphaFoldDB" id="A0A060SRX4"/>
<organism evidence="2 3">
    <name type="scientific">Pycnoporus cinnabarinus</name>
    <name type="common">Cinnabar-red polypore</name>
    <name type="synonym">Trametes cinnabarina</name>
    <dbReference type="NCBI Taxonomy" id="5643"/>
    <lineage>
        <taxon>Eukaryota</taxon>
        <taxon>Fungi</taxon>
        <taxon>Dikarya</taxon>
        <taxon>Basidiomycota</taxon>
        <taxon>Agaricomycotina</taxon>
        <taxon>Agaricomycetes</taxon>
        <taxon>Polyporales</taxon>
        <taxon>Polyporaceae</taxon>
        <taxon>Trametes</taxon>
    </lineage>
</organism>
<feature type="region of interest" description="Disordered" evidence="1">
    <location>
        <begin position="273"/>
        <end position="294"/>
    </location>
</feature>
<dbReference type="Proteomes" id="UP000029665">
    <property type="component" value="Unassembled WGS sequence"/>
</dbReference>
<feature type="region of interest" description="Disordered" evidence="1">
    <location>
        <begin position="94"/>
        <end position="202"/>
    </location>
</feature>
<keyword evidence="3" id="KW-1185">Reference proteome</keyword>
<protein>
    <submittedName>
        <fullName evidence="2">Uncharacterized protein</fullName>
    </submittedName>
</protein>
<feature type="compositionally biased region" description="Low complexity" evidence="1">
    <location>
        <begin position="143"/>
        <end position="163"/>
    </location>
</feature>
<feature type="compositionally biased region" description="Polar residues" evidence="1">
    <location>
        <begin position="192"/>
        <end position="202"/>
    </location>
</feature>
<gene>
    <name evidence="2" type="ORF">BN946_scf184794.g15</name>
</gene>
<proteinExistence type="predicted"/>
<comment type="caution">
    <text evidence="2">The sequence shown here is derived from an EMBL/GenBank/DDBJ whole genome shotgun (WGS) entry which is preliminary data.</text>
</comment>
<feature type="compositionally biased region" description="Basic and acidic residues" evidence="1">
    <location>
        <begin position="53"/>
        <end position="77"/>
    </location>
</feature>
<reference evidence="2" key="1">
    <citation type="submission" date="2014-01" db="EMBL/GenBank/DDBJ databases">
        <title>The genome of the white-rot fungus Pycnoporus cinnabarinus: a basidiomycete model with a versatile arsenal for lignocellulosic biomass breakdown.</title>
        <authorList>
            <person name="Levasseur A."/>
            <person name="Lomascolo A."/>
            <person name="Ruiz-Duenas F.J."/>
            <person name="Uzan E."/>
            <person name="Piumi F."/>
            <person name="Kues U."/>
            <person name="Ram A.F.J."/>
            <person name="Murat C."/>
            <person name="Haon M."/>
            <person name="Benoit I."/>
            <person name="Arfi Y."/>
            <person name="Chevret D."/>
            <person name="Drula E."/>
            <person name="Kwon M.J."/>
            <person name="Gouret P."/>
            <person name="Lesage-Meessen L."/>
            <person name="Lombard V."/>
            <person name="Mariette J."/>
            <person name="Noirot C."/>
            <person name="Park J."/>
            <person name="Patyshakuliyeva A."/>
            <person name="Wieneger R.A.B."/>
            <person name="Wosten H.A.B."/>
            <person name="Martin F."/>
            <person name="Coutinho P.M."/>
            <person name="de Vries R."/>
            <person name="Martinez A.T."/>
            <person name="Klopp C."/>
            <person name="Pontarotti P."/>
            <person name="Henrissat B."/>
            <person name="Record E."/>
        </authorList>
    </citation>
    <scope>NUCLEOTIDE SEQUENCE [LARGE SCALE GENOMIC DNA]</scope>
    <source>
        <strain evidence="2">BRFM137</strain>
    </source>
</reference>
<evidence type="ECO:0000313" key="2">
    <source>
        <dbReference type="EMBL" id="CDO75208.1"/>
    </source>
</evidence>
<dbReference type="OMA" id="FTHEASP"/>
<evidence type="ECO:0000256" key="1">
    <source>
        <dbReference type="SAM" id="MobiDB-lite"/>
    </source>
</evidence>
<dbReference type="OrthoDB" id="3246206at2759"/>
<evidence type="ECO:0000313" key="3">
    <source>
        <dbReference type="Proteomes" id="UP000029665"/>
    </source>
</evidence>
<dbReference type="EMBL" id="CCBP010000245">
    <property type="protein sequence ID" value="CDO75208.1"/>
    <property type="molecule type" value="Genomic_DNA"/>
</dbReference>